<evidence type="ECO:0000313" key="3">
    <source>
        <dbReference type="Proteomes" id="UP000595446"/>
    </source>
</evidence>
<feature type="region of interest" description="Disordered" evidence="1">
    <location>
        <begin position="60"/>
        <end position="109"/>
    </location>
</feature>
<dbReference type="EMBL" id="AP024237">
    <property type="protein sequence ID" value="BCO35747.1"/>
    <property type="molecule type" value="Genomic_DNA"/>
</dbReference>
<feature type="compositionally biased region" description="Polar residues" evidence="1">
    <location>
        <begin position="93"/>
        <end position="107"/>
    </location>
</feature>
<proteinExistence type="predicted"/>
<dbReference type="Proteomes" id="UP000595446">
    <property type="component" value="Chromosome"/>
</dbReference>
<gene>
    <name evidence="2" type="ORF">MHEC_21800</name>
</gene>
<dbReference type="AlphaFoldDB" id="A0A2I3EQS3"/>
<accession>A0A2I3EQS3</accession>
<organism evidence="2 3">
    <name type="scientific">Mycobacterium heckeshornense</name>
    <dbReference type="NCBI Taxonomy" id="110505"/>
    <lineage>
        <taxon>Bacteria</taxon>
        <taxon>Bacillati</taxon>
        <taxon>Actinomycetota</taxon>
        <taxon>Actinomycetes</taxon>
        <taxon>Mycobacteriales</taxon>
        <taxon>Mycobacteriaceae</taxon>
        <taxon>Mycobacterium</taxon>
    </lineage>
</organism>
<protein>
    <submittedName>
        <fullName evidence="2">Uncharacterized protein</fullName>
    </submittedName>
</protein>
<keyword evidence="3" id="KW-1185">Reference proteome</keyword>
<evidence type="ECO:0000256" key="1">
    <source>
        <dbReference type="SAM" id="MobiDB-lite"/>
    </source>
</evidence>
<feature type="compositionally biased region" description="Pro residues" evidence="1">
    <location>
        <begin position="67"/>
        <end position="77"/>
    </location>
</feature>
<sequence>MLDEELWRSLVAIGADHHVAWVHGCMLEHGHRGDHQALVCRAGVRDYWVQWDASRKPRLTVAVDSPGPRPAGRPPIDAPRLPRQEARPAVADASSTSASEQLHSPESASRDHALWAIASALQRLADVIAAAFDPSEDRGRHGPGRGGER</sequence>
<name>A0A2I3EQS3_9MYCO</name>
<reference evidence="2 3" key="1">
    <citation type="submission" date="2020-12" db="EMBL/GenBank/DDBJ databases">
        <title>Complete genome sequence of Mycobacterium heckeshornense JCM 15655T, closely related to a pathogenic non-tuberculous mycobacterial species Mycobacterium xenopi.</title>
        <authorList>
            <person name="Yoshida M."/>
            <person name="Fukano H."/>
            <person name="Asakura T."/>
            <person name="Suzuki M."/>
            <person name="Hoshino Y."/>
        </authorList>
    </citation>
    <scope>NUCLEOTIDE SEQUENCE [LARGE SCALE GENOMIC DNA]</scope>
    <source>
        <strain evidence="2 3">JCM 15655</strain>
    </source>
</reference>
<evidence type="ECO:0000313" key="2">
    <source>
        <dbReference type="EMBL" id="BCO35747.1"/>
    </source>
</evidence>